<feature type="domain" description="Ionotropic glutamate receptor C-terminal" evidence="17">
    <location>
        <begin position="103"/>
        <end position="504"/>
    </location>
</feature>
<keyword evidence="5 16" id="KW-0812">Transmembrane</keyword>
<dbReference type="Gene3D" id="1.10.287.70">
    <property type="match status" value="1"/>
</dbReference>
<dbReference type="FunFam" id="3.40.190.10:FF:000153">
    <property type="entry name" value="Ionotropic receptor 25a"/>
    <property type="match status" value="1"/>
</dbReference>
<feature type="transmembrane region" description="Helical" evidence="16">
    <location>
        <begin position="530"/>
        <end position="552"/>
    </location>
</feature>
<dbReference type="SUPFAM" id="SSF81324">
    <property type="entry name" value="Voltage-gated potassium channels"/>
    <property type="match status" value="1"/>
</dbReference>
<keyword evidence="15" id="KW-1015">Disulfide bond</keyword>
<feature type="transmembrane region" description="Helical" evidence="16">
    <location>
        <begin position="231"/>
        <end position="249"/>
    </location>
</feature>
<comment type="subcellular location">
    <subcellularLocation>
        <location evidence="1">Cell membrane</location>
        <topology evidence="1">Multi-pass membrane protein</topology>
    </subcellularLocation>
</comment>
<dbReference type="InterPro" id="IPR019594">
    <property type="entry name" value="Glu/Gly-bd"/>
</dbReference>
<dbReference type="Pfam" id="PF00060">
    <property type="entry name" value="Lig_chan"/>
    <property type="match status" value="1"/>
</dbReference>
<proteinExistence type="evidence at transcript level"/>
<dbReference type="EMBL" id="FX982940">
    <property type="protein sequence ID" value="BAU20266.1"/>
    <property type="molecule type" value="mRNA"/>
</dbReference>
<feature type="site" description="Crucial to convey clamshell closure to channel opening" evidence="14">
    <location>
        <position position="335"/>
    </location>
</feature>
<evidence type="ECO:0000259" key="18">
    <source>
        <dbReference type="SMART" id="SM00918"/>
    </source>
</evidence>
<dbReference type="FunFam" id="3.40.190.10:FF:000160">
    <property type="entry name" value="GLutamate Receptor family (AMPA)"/>
    <property type="match status" value="1"/>
</dbReference>
<feature type="binding site" evidence="13">
    <location>
        <position position="186"/>
    </location>
    <ligand>
        <name>L-glutamate</name>
        <dbReference type="ChEBI" id="CHEBI:29985"/>
    </ligand>
</feature>
<evidence type="ECO:0000256" key="9">
    <source>
        <dbReference type="ARBA" id="ARBA00023170"/>
    </source>
</evidence>
<sequence>MQGSDYRKKYVTCEEYTESAHSPSDVDLLTAFTGVSHPEAYGQFSITSNGHSLMNFQMELSAVTIMNSIPVKRVDVASWDASLNKALVVKDAPKMIKHSAVTVYRIVTVVQKPFIMYDGVDGKNQSKFKGYCIDLIDEIRNITKFDYEIYEAPDNNFGNMDQNGNWNGMIKELMLKNADIALGSLSVMAERENVVDFTVPYYDLVGITILMKKPKAATSLFKFLTVLENDVWLCILAAYFFTSFLMWVFDRWSPYSYQNNREKYKDDEEKREFNLKECLWFCMTSLTPQGGGEAPKNLSGRLVAATWWLFGFIIIASYTANLAAFLTVSRLDTPVESLDDLAKQYKILYAPLNNSASMTYFQRMSDIEDRFYEIWKDMSLNDSLSDVERAKLAVWDYPVSDKYTKIWQAMREAKFPNTLEEAVERVRQSKSSSEGFAYVGDATDIRYLVLTNCDLQMVGEEFSRKPYAIATQQGSPLKDQFNNAILQLLNKRKLEKLKEKWWNQNSEKRRDCEKQDDQTDGISIQNIGGVFIVIFVGIGMACITLAFEYWWYKYKRHPRVADTDTVVVHSRQIPTASGGKLEAGTTLQGFRPRNPAYPGHNLRRNVAPMTGVNNPW</sequence>
<dbReference type="InterPro" id="IPR015683">
    <property type="entry name" value="Ionotropic_Glu_rcpt"/>
</dbReference>
<keyword evidence="7" id="KW-0406">Ion transport</keyword>
<evidence type="ECO:0000256" key="6">
    <source>
        <dbReference type="ARBA" id="ARBA00022989"/>
    </source>
</evidence>
<evidence type="ECO:0000259" key="17">
    <source>
        <dbReference type="SMART" id="SM00079"/>
    </source>
</evidence>
<dbReference type="GO" id="GO:0038023">
    <property type="term" value="F:signaling receptor activity"/>
    <property type="evidence" value="ECO:0007669"/>
    <property type="project" value="InterPro"/>
</dbReference>
<evidence type="ECO:0000256" key="8">
    <source>
        <dbReference type="ARBA" id="ARBA00023136"/>
    </source>
</evidence>
<dbReference type="PANTHER" id="PTHR18966">
    <property type="entry name" value="IONOTROPIC GLUTAMATE RECEPTOR"/>
    <property type="match status" value="1"/>
</dbReference>
<gene>
    <name evidence="19" type="primary">RsIR10</name>
</gene>
<name>A0A0U5A7M2_9NEOP</name>
<evidence type="ECO:0000256" key="15">
    <source>
        <dbReference type="PIRSR" id="PIRSR601508-3"/>
    </source>
</evidence>
<feature type="domain" description="Ionotropic glutamate receptor L-glutamate and glycine-binding" evidence="18">
    <location>
        <begin position="113"/>
        <end position="175"/>
    </location>
</feature>
<evidence type="ECO:0000256" key="1">
    <source>
        <dbReference type="ARBA" id="ARBA00004651"/>
    </source>
</evidence>
<dbReference type="InterPro" id="IPR001508">
    <property type="entry name" value="Iono_Glu_rcpt_met"/>
</dbReference>
<evidence type="ECO:0000256" key="12">
    <source>
        <dbReference type="ARBA" id="ARBA00023303"/>
    </source>
</evidence>
<keyword evidence="9 19" id="KW-0675">Receptor</keyword>
<dbReference type="SUPFAM" id="SSF53850">
    <property type="entry name" value="Periplasmic binding protein-like II"/>
    <property type="match status" value="1"/>
</dbReference>
<feature type="binding site" evidence="13">
    <location>
        <position position="357"/>
    </location>
    <ligand>
        <name>L-glutamate</name>
        <dbReference type="ChEBI" id="CHEBI:29985"/>
    </ligand>
</feature>
<evidence type="ECO:0000256" key="14">
    <source>
        <dbReference type="PIRSR" id="PIRSR601508-2"/>
    </source>
</evidence>
<evidence type="ECO:0000256" key="11">
    <source>
        <dbReference type="ARBA" id="ARBA00023286"/>
    </source>
</evidence>
<keyword evidence="4" id="KW-1003">Cell membrane</keyword>
<dbReference type="FunFam" id="3.40.190.10:FF:000142">
    <property type="entry name" value="Ionotropic receptor 25a"/>
    <property type="match status" value="1"/>
</dbReference>
<evidence type="ECO:0000256" key="5">
    <source>
        <dbReference type="ARBA" id="ARBA00022692"/>
    </source>
</evidence>
<dbReference type="Gene3D" id="3.40.190.10">
    <property type="entry name" value="Periplasmic binding protein-like II"/>
    <property type="match status" value="3"/>
</dbReference>
<dbReference type="PRINTS" id="PR00177">
    <property type="entry name" value="NMDARECEPTOR"/>
</dbReference>
<dbReference type="GO" id="GO:0005886">
    <property type="term" value="C:plasma membrane"/>
    <property type="evidence" value="ECO:0007669"/>
    <property type="project" value="UniProtKB-SubCell"/>
</dbReference>
<evidence type="ECO:0000256" key="4">
    <source>
        <dbReference type="ARBA" id="ARBA00022475"/>
    </source>
</evidence>
<evidence type="ECO:0000256" key="16">
    <source>
        <dbReference type="SAM" id="Phobius"/>
    </source>
</evidence>
<feature type="binding site" evidence="13">
    <location>
        <position position="191"/>
    </location>
    <ligand>
        <name>L-glutamate</name>
        <dbReference type="ChEBI" id="CHEBI:29985"/>
    </ligand>
</feature>
<evidence type="ECO:0000256" key="3">
    <source>
        <dbReference type="ARBA" id="ARBA00022448"/>
    </source>
</evidence>
<organism evidence="19">
    <name type="scientific">Reticulitermes speratus</name>
    <dbReference type="NCBI Taxonomy" id="60591"/>
    <lineage>
        <taxon>Eukaryota</taxon>
        <taxon>Metazoa</taxon>
        <taxon>Ecdysozoa</taxon>
        <taxon>Arthropoda</taxon>
        <taxon>Hexapoda</taxon>
        <taxon>Insecta</taxon>
        <taxon>Pterygota</taxon>
        <taxon>Neoptera</taxon>
        <taxon>Polyneoptera</taxon>
        <taxon>Dictyoptera</taxon>
        <taxon>Blattodea</taxon>
        <taxon>Blattoidea</taxon>
        <taxon>Termitoidae</taxon>
        <taxon>Rhinotermitidae</taxon>
        <taxon>Reticulitermes</taxon>
        <taxon>Frontotermes</taxon>
    </lineage>
</organism>
<dbReference type="GO" id="GO:0015276">
    <property type="term" value="F:ligand-gated monoatomic ion channel activity"/>
    <property type="evidence" value="ECO:0007669"/>
    <property type="project" value="InterPro"/>
</dbReference>
<reference evidence="19" key="1">
    <citation type="journal article" date="2016" name="PLoS ONE">
        <title>Caste-Specific and Sex-Specific Expression of Chemoreceptor Genes in a Termite.</title>
        <authorList>
            <person name="Mitaka Y."/>
            <person name="Kobayashi K."/>
            <person name="Mikheyev A."/>
            <person name="Tin M.M.Y."/>
            <person name="Watanabe Y."/>
            <person name="Matsuura K."/>
        </authorList>
    </citation>
    <scope>NUCLEOTIDE SEQUENCE</scope>
</reference>
<dbReference type="AlphaFoldDB" id="A0A0U5A7M2"/>
<protein>
    <submittedName>
        <fullName evidence="19">Putative ionotropic receptor</fullName>
    </submittedName>
</protein>
<evidence type="ECO:0000313" key="19">
    <source>
        <dbReference type="EMBL" id="BAU20266.1"/>
    </source>
</evidence>
<feature type="transmembrane region" description="Helical" evidence="16">
    <location>
        <begin position="307"/>
        <end position="328"/>
    </location>
</feature>
<feature type="disulfide bond" evidence="15">
    <location>
        <begin position="453"/>
        <end position="512"/>
    </location>
</feature>
<dbReference type="FunFam" id="1.10.287.70:FF:000080">
    <property type="entry name" value="Glutamate receptor ionotropic, kainate"/>
    <property type="match status" value="1"/>
</dbReference>
<evidence type="ECO:0000256" key="10">
    <source>
        <dbReference type="ARBA" id="ARBA00023180"/>
    </source>
</evidence>
<keyword evidence="3" id="KW-0813">Transport</keyword>
<keyword evidence="8 16" id="KW-0472">Membrane</keyword>
<keyword evidence="12" id="KW-0407">Ion channel</keyword>
<keyword evidence="10" id="KW-0325">Glycoprotein</keyword>
<comment type="similarity">
    <text evidence="2">Belongs to the glutamate-gated ion channel (TC 1.A.10.1) family.</text>
</comment>
<dbReference type="InterPro" id="IPR001320">
    <property type="entry name" value="Iontro_rcpt_C"/>
</dbReference>
<dbReference type="CDD" id="cd13717">
    <property type="entry name" value="PBP2_iGluR_putative"/>
    <property type="match status" value="1"/>
</dbReference>
<dbReference type="SMART" id="SM00079">
    <property type="entry name" value="PBPe"/>
    <property type="match status" value="1"/>
</dbReference>
<evidence type="ECO:0000256" key="7">
    <source>
        <dbReference type="ARBA" id="ARBA00023065"/>
    </source>
</evidence>
<feature type="binding site" evidence="13">
    <location>
        <position position="441"/>
    </location>
    <ligand>
        <name>L-glutamate</name>
        <dbReference type="ChEBI" id="CHEBI:29985"/>
    </ligand>
</feature>
<accession>A0A0U5A7M2</accession>
<evidence type="ECO:0000256" key="13">
    <source>
        <dbReference type="PIRSR" id="PIRSR601508-1"/>
    </source>
</evidence>
<keyword evidence="6 16" id="KW-1133">Transmembrane helix</keyword>
<evidence type="ECO:0000256" key="2">
    <source>
        <dbReference type="ARBA" id="ARBA00008685"/>
    </source>
</evidence>
<keyword evidence="11" id="KW-1071">Ligand-gated ion channel</keyword>
<dbReference type="Pfam" id="PF10613">
    <property type="entry name" value="Lig_chan-Glu_bd"/>
    <property type="match status" value="1"/>
</dbReference>
<dbReference type="SMART" id="SM00918">
    <property type="entry name" value="Lig_chan-Glu_bd"/>
    <property type="match status" value="1"/>
</dbReference>